<evidence type="ECO:0000259" key="1">
    <source>
        <dbReference type="PROSITE" id="PS50851"/>
    </source>
</evidence>
<dbReference type="PANTHER" id="PTHR22617:SF41">
    <property type="entry name" value="CHEMOTAXIS SIGNAL TRANSDUCTION SYSTEM ADAPTOR PROTEIN CHEW"/>
    <property type="match status" value="1"/>
</dbReference>
<dbReference type="EMBL" id="MLJW01000198">
    <property type="protein sequence ID" value="OIQ93871.1"/>
    <property type="molecule type" value="Genomic_DNA"/>
</dbReference>
<dbReference type="Gene3D" id="2.40.50.180">
    <property type="entry name" value="CheA-289, Domain 4"/>
    <property type="match status" value="1"/>
</dbReference>
<dbReference type="AlphaFoldDB" id="A0A1J5RPK2"/>
<organism evidence="2">
    <name type="scientific">mine drainage metagenome</name>
    <dbReference type="NCBI Taxonomy" id="410659"/>
    <lineage>
        <taxon>unclassified sequences</taxon>
        <taxon>metagenomes</taxon>
        <taxon>ecological metagenomes</taxon>
    </lineage>
</organism>
<dbReference type="Gene3D" id="2.30.30.40">
    <property type="entry name" value="SH3 Domains"/>
    <property type="match status" value="1"/>
</dbReference>
<proteinExistence type="predicted"/>
<comment type="caution">
    <text evidence="2">The sequence shown here is derived from an EMBL/GenBank/DDBJ whole genome shotgun (WGS) entry which is preliminary data.</text>
</comment>
<feature type="domain" description="CheW-like" evidence="1">
    <location>
        <begin position="20"/>
        <end position="160"/>
    </location>
</feature>
<dbReference type="SMART" id="SM00260">
    <property type="entry name" value="CheW"/>
    <property type="match status" value="1"/>
</dbReference>
<accession>A0A1J5RPK2</accession>
<dbReference type="GO" id="GO:0006935">
    <property type="term" value="P:chemotaxis"/>
    <property type="evidence" value="ECO:0007669"/>
    <property type="project" value="InterPro"/>
</dbReference>
<dbReference type="InterPro" id="IPR002545">
    <property type="entry name" value="CheW-lke_dom"/>
</dbReference>
<dbReference type="PANTHER" id="PTHR22617">
    <property type="entry name" value="CHEMOTAXIS SENSOR HISTIDINE KINASE-RELATED"/>
    <property type="match status" value="1"/>
</dbReference>
<dbReference type="Pfam" id="PF01584">
    <property type="entry name" value="CheW"/>
    <property type="match status" value="1"/>
</dbReference>
<dbReference type="GO" id="GO:0007165">
    <property type="term" value="P:signal transduction"/>
    <property type="evidence" value="ECO:0007669"/>
    <property type="project" value="InterPro"/>
</dbReference>
<name>A0A1J5RPK2_9ZZZZ</name>
<gene>
    <name evidence="2" type="primary">cheW_16</name>
    <name evidence="2" type="ORF">GALL_241580</name>
</gene>
<dbReference type="PROSITE" id="PS50851">
    <property type="entry name" value="CHEW"/>
    <property type="match status" value="1"/>
</dbReference>
<protein>
    <submittedName>
        <fullName evidence="2">Chemotaxis protein CheW</fullName>
    </submittedName>
</protein>
<dbReference type="InterPro" id="IPR039315">
    <property type="entry name" value="CheW"/>
</dbReference>
<sequence>MSQTNAPVDAAAPNAEASSAGQYLLFTLQGEMYGVGLTNVREIIGYAKPTPVPTMPTFMLGVLNLRGHVVPVIDLARRFGAGATQIHQRSGVVILETAGQVLGVVVDAVNAVIDLAAAQIEPPPSFGAGVRRAFLKGMARTESGFTVLLDVGKLFLAEEFAALAESAELAGTAPAH</sequence>
<reference evidence="2" key="1">
    <citation type="submission" date="2016-10" db="EMBL/GenBank/DDBJ databases">
        <title>Sequence of Gallionella enrichment culture.</title>
        <authorList>
            <person name="Poehlein A."/>
            <person name="Muehling M."/>
            <person name="Daniel R."/>
        </authorList>
    </citation>
    <scope>NUCLEOTIDE SEQUENCE</scope>
</reference>
<dbReference type="InterPro" id="IPR036061">
    <property type="entry name" value="CheW-like_dom_sf"/>
</dbReference>
<dbReference type="SUPFAM" id="SSF50341">
    <property type="entry name" value="CheW-like"/>
    <property type="match status" value="1"/>
</dbReference>
<dbReference type="CDD" id="cd00732">
    <property type="entry name" value="CheW"/>
    <property type="match status" value="1"/>
</dbReference>
<dbReference type="GO" id="GO:0005829">
    <property type="term" value="C:cytosol"/>
    <property type="evidence" value="ECO:0007669"/>
    <property type="project" value="TreeGrafter"/>
</dbReference>
<evidence type="ECO:0000313" key="2">
    <source>
        <dbReference type="EMBL" id="OIQ93871.1"/>
    </source>
</evidence>